<accession>A0A3N0GPJ3</accession>
<dbReference type="OrthoDB" id="9801785at2"/>
<reference evidence="3 4" key="1">
    <citation type="submission" date="2018-11" db="EMBL/GenBank/DDBJ databases">
        <authorList>
            <person name="Li F."/>
        </authorList>
    </citation>
    <scope>NUCLEOTIDE SEQUENCE [LARGE SCALE GENOMIC DNA]</scope>
    <source>
        <strain evidence="3 4">Gsoil 818</strain>
    </source>
</reference>
<organism evidence="3 4">
    <name type="scientific">Nocardioides pocheonensis</name>
    <dbReference type="NCBI Taxonomy" id="661485"/>
    <lineage>
        <taxon>Bacteria</taxon>
        <taxon>Bacillati</taxon>
        <taxon>Actinomycetota</taxon>
        <taxon>Actinomycetes</taxon>
        <taxon>Propionibacteriales</taxon>
        <taxon>Nocardioidaceae</taxon>
        <taxon>Nocardioides</taxon>
    </lineage>
</organism>
<comment type="caution">
    <text evidence="3">The sequence shown here is derived from an EMBL/GenBank/DDBJ whole genome shotgun (WGS) entry which is preliminary data.</text>
</comment>
<dbReference type="Pfam" id="PF01370">
    <property type="entry name" value="Epimerase"/>
    <property type="match status" value="1"/>
</dbReference>
<feature type="domain" description="NAD-dependent epimerase/dehydratase" evidence="2">
    <location>
        <begin position="4"/>
        <end position="240"/>
    </location>
</feature>
<dbReference type="PANTHER" id="PTHR43000">
    <property type="entry name" value="DTDP-D-GLUCOSE 4,6-DEHYDRATASE-RELATED"/>
    <property type="match status" value="1"/>
</dbReference>
<evidence type="ECO:0000313" key="3">
    <source>
        <dbReference type="EMBL" id="RNM14384.1"/>
    </source>
</evidence>
<keyword evidence="4" id="KW-1185">Reference proteome</keyword>
<dbReference type="Proteomes" id="UP000279994">
    <property type="component" value="Unassembled WGS sequence"/>
</dbReference>
<dbReference type="InterPro" id="IPR001509">
    <property type="entry name" value="Epimerase_deHydtase"/>
</dbReference>
<dbReference type="InterPro" id="IPR036291">
    <property type="entry name" value="NAD(P)-bd_dom_sf"/>
</dbReference>
<evidence type="ECO:0000313" key="4">
    <source>
        <dbReference type="Proteomes" id="UP000279994"/>
    </source>
</evidence>
<dbReference type="EMBL" id="RJSF01000040">
    <property type="protein sequence ID" value="RNM14384.1"/>
    <property type="molecule type" value="Genomic_DNA"/>
</dbReference>
<dbReference type="Gene3D" id="3.40.50.720">
    <property type="entry name" value="NAD(P)-binding Rossmann-like Domain"/>
    <property type="match status" value="1"/>
</dbReference>
<dbReference type="SUPFAM" id="SSF51735">
    <property type="entry name" value="NAD(P)-binding Rossmann-fold domains"/>
    <property type="match status" value="1"/>
</dbReference>
<sequence length="323" mass="34602">MERVCVVGGAGFIGSHFVARLLGDESTRRVTVFDNFSSGREWHLAEVKDDPRLGVVRDDVGNLDALTRAVDGHDTVIHLASNPDIAAAVTNPAIDFDQGTRLTHHVAEAVRKAGVGRVLYASGSGVYGDLGEIEAREDHGPMVPTSTYGASKLAGEALLASYAAMFDLTVRAFRFGNVVGSHQTHGVGYDFVRRLIADPTRLRILGDGRQSKSYIHVEDIVDAVLLAGSLAETPFDAFNVATGDYVTVTEIAELATQVVGIAAGETVFEYTGGARGWKGDVPIVRINTDKIRGLGWVNRRSGVEALRDSMTSMADDERAGRFG</sequence>
<dbReference type="AlphaFoldDB" id="A0A3N0GPJ3"/>
<name>A0A3N0GPJ3_9ACTN</name>
<evidence type="ECO:0000259" key="2">
    <source>
        <dbReference type="Pfam" id="PF01370"/>
    </source>
</evidence>
<gene>
    <name evidence="3" type="ORF">EFL26_12540</name>
</gene>
<comment type="similarity">
    <text evidence="1">Belongs to the NAD(P)-dependent epimerase/dehydratase family.</text>
</comment>
<evidence type="ECO:0000256" key="1">
    <source>
        <dbReference type="ARBA" id="ARBA00007637"/>
    </source>
</evidence>
<dbReference type="Gene3D" id="3.90.25.10">
    <property type="entry name" value="UDP-galactose 4-epimerase, domain 1"/>
    <property type="match status" value="2"/>
</dbReference>
<proteinExistence type="inferred from homology"/>
<protein>
    <submittedName>
        <fullName evidence="3">NAD-dependent epimerase/dehydratase family protein</fullName>
    </submittedName>
</protein>